<evidence type="ECO:0008006" key="4">
    <source>
        <dbReference type="Google" id="ProtNLM"/>
    </source>
</evidence>
<accession>A0A1G1X5W3</accession>
<sequence length="131" mass="14840">MEKAYISISFKNRKKLDAEISALKEVLQKHNIRPQVFVDEYVFSPEQEKEMMEQATKDISESSLLIAELTEKAIGVGIEVGYAAALKIPVLYVKHKNAEYSKTIGGLSAKVISYENTEDLKKQLDQYLNLN</sequence>
<organism evidence="2 3">
    <name type="scientific">Candidatus Andersenbacteria bacterium RIFCSPHIGHO2_12_FULL_45_11b</name>
    <dbReference type="NCBI Taxonomy" id="1797282"/>
    <lineage>
        <taxon>Bacteria</taxon>
        <taxon>Candidatus Anderseniibacteriota</taxon>
    </lineage>
</organism>
<dbReference type="SUPFAM" id="SSF52309">
    <property type="entry name" value="N-(deoxy)ribosyltransferase-like"/>
    <property type="match status" value="1"/>
</dbReference>
<gene>
    <name evidence="2" type="ORF">A3E36_00655</name>
</gene>
<dbReference type="AlphaFoldDB" id="A0A1G1X5W3"/>
<keyword evidence="1" id="KW-0175">Coiled coil</keyword>
<dbReference type="Pfam" id="PF05014">
    <property type="entry name" value="Nuc_deoxyrib_tr"/>
    <property type="match status" value="1"/>
</dbReference>
<evidence type="ECO:0000313" key="2">
    <source>
        <dbReference type="EMBL" id="OGY35171.1"/>
    </source>
</evidence>
<name>A0A1G1X5W3_9BACT</name>
<reference evidence="2 3" key="1">
    <citation type="journal article" date="2016" name="Nat. Commun.">
        <title>Thousands of microbial genomes shed light on interconnected biogeochemical processes in an aquifer system.</title>
        <authorList>
            <person name="Anantharaman K."/>
            <person name="Brown C.T."/>
            <person name="Hug L.A."/>
            <person name="Sharon I."/>
            <person name="Castelle C.J."/>
            <person name="Probst A.J."/>
            <person name="Thomas B.C."/>
            <person name="Singh A."/>
            <person name="Wilkins M.J."/>
            <person name="Karaoz U."/>
            <person name="Brodie E.L."/>
            <person name="Williams K.H."/>
            <person name="Hubbard S.S."/>
            <person name="Banfield J.F."/>
        </authorList>
    </citation>
    <scope>NUCLEOTIDE SEQUENCE [LARGE SCALE GENOMIC DNA]</scope>
</reference>
<feature type="coiled-coil region" evidence="1">
    <location>
        <begin position="13"/>
        <end position="72"/>
    </location>
</feature>
<protein>
    <recommendedName>
        <fullName evidence="4">Nucleoside 2-deoxyribosyltransferase</fullName>
    </recommendedName>
</protein>
<dbReference type="EMBL" id="MHHS01000051">
    <property type="protein sequence ID" value="OGY35171.1"/>
    <property type="molecule type" value="Genomic_DNA"/>
</dbReference>
<evidence type="ECO:0000313" key="3">
    <source>
        <dbReference type="Proteomes" id="UP000177941"/>
    </source>
</evidence>
<dbReference type="Proteomes" id="UP000177941">
    <property type="component" value="Unassembled WGS sequence"/>
</dbReference>
<dbReference type="Gene3D" id="3.40.50.450">
    <property type="match status" value="1"/>
</dbReference>
<dbReference type="InterPro" id="IPR007710">
    <property type="entry name" value="Nucleoside_deoxyribTrfase"/>
</dbReference>
<comment type="caution">
    <text evidence="2">The sequence shown here is derived from an EMBL/GenBank/DDBJ whole genome shotgun (WGS) entry which is preliminary data.</text>
</comment>
<proteinExistence type="predicted"/>
<evidence type="ECO:0000256" key="1">
    <source>
        <dbReference type="SAM" id="Coils"/>
    </source>
</evidence>